<dbReference type="SUPFAM" id="SSF50249">
    <property type="entry name" value="Nucleic acid-binding proteins"/>
    <property type="match status" value="1"/>
</dbReference>
<sequence length="814" mass="92110">MLPAAAAFLLLCYQTAAVHSFATDITACPLRINARHVPKRTRDFNSRVLKPFSGPQLQTLSLRSSKLHASSTHLENETLNLSKEEVEQSLDYLASIVRTHLKNRKATTSNLDISSDESKNDETDTPVDTSNPATSLAKNRFIDLTTTVHSEHILESLFTLAPPPSQQLIKYAIIALQSLLILAMQVGVKGGEEQQKKLVRHLFRRTDPPPPKDIVWISSWTSEDIRRLKFYRDGELGKRALAALKWKRTAVGAYELLIQMGVWGAEEEVSLLRSGFPVRFLDEEIECSLQAESNTHDPDKILGIRQDLSHHKVYTIDSESTQDIDDGISVEKIDDSNNAEQRLRYWIHIADVDRWAPRGSELLKVAERRGTSLYLPSMTLGMFPQNMASDTMSLTSNIDKCALSLGVELNSDGSIDASSIILTPSLIHVDYRLTYEQVDEMLDEGVGYREEWEIGALLAAATKRREHRVQMGSSEGFIPYPIPKGSITVNKGDHGLDIELSIESTHNSGANMTAGKTEGVEELYDPYASPISSSWLIVTEMMIFAGEAIGKWHQLQPMQKEDLVDGRVQLTNLLELPYRRQPAPDYKTRILESKQADFLLAMNKFYPHAWYCRRFFKPVQVSEEHGPHFGMGLDCYVQWSSPIRRLTDLQVHSALKRYLRRIRVNEMLLNGVKIPSEITSFDLGYDISIFDQENQGSRMKTVDPIDYKSGLGQIFAARPIQTSSANFWLFEYIRRRVEGNDSDVMFESVVLGCVDKERFQYAIYVYELGLEHRYLSESGNLEEGRRLWLRVTSVNPRLELLTFSLASRSGGLAN</sequence>
<dbReference type="InterPro" id="IPR050180">
    <property type="entry name" value="RNR_Ribonuclease"/>
</dbReference>
<keyword evidence="3" id="KW-0732">Signal</keyword>
<gene>
    <name evidence="5" type="ORF">ACHAWO_001274</name>
</gene>
<feature type="domain" description="RNB" evidence="4">
    <location>
        <begin position="305"/>
        <end position="661"/>
    </location>
</feature>
<evidence type="ECO:0000259" key="4">
    <source>
        <dbReference type="SMART" id="SM00955"/>
    </source>
</evidence>
<keyword evidence="6" id="KW-1185">Reference proteome</keyword>
<dbReference type="PANTHER" id="PTHR23355">
    <property type="entry name" value="RIBONUCLEASE"/>
    <property type="match status" value="1"/>
</dbReference>
<evidence type="ECO:0000313" key="5">
    <source>
        <dbReference type="EMBL" id="KAL3775343.1"/>
    </source>
</evidence>
<evidence type="ECO:0000256" key="2">
    <source>
        <dbReference type="SAM" id="MobiDB-lite"/>
    </source>
</evidence>
<evidence type="ECO:0000256" key="3">
    <source>
        <dbReference type="SAM" id="SignalP"/>
    </source>
</evidence>
<dbReference type="InterPro" id="IPR012340">
    <property type="entry name" value="NA-bd_OB-fold"/>
</dbReference>
<proteinExistence type="predicted"/>
<dbReference type="EMBL" id="JALLPJ020001157">
    <property type="protein sequence ID" value="KAL3775343.1"/>
    <property type="molecule type" value="Genomic_DNA"/>
</dbReference>
<dbReference type="Pfam" id="PF00773">
    <property type="entry name" value="RNB"/>
    <property type="match status" value="1"/>
</dbReference>
<dbReference type="InterPro" id="IPR001900">
    <property type="entry name" value="RNase_II/R"/>
</dbReference>
<comment type="caution">
    <text evidence="5">The sequence shown here is derived from an EMBL/GenBank/DDBJ whole genome shotgun (WGS) entry which is preliminary data.</text>
</comment>
<feature type="region of interest" description="Disordered" evidence="2">
    <location>
        <begin position="107"/>
        <end position="132"/>
    </location>
</feature>
<dbReference type="Proteomes" id="UP001530400">
    <property type="component" value="Unassembled WGS sequence"/>
</dbReference>
<dbReference type="AlphaFoldDB" id="A0ABD3NIY5"/>
<reference evidence="5 6" key="1">
    <citation type="submission" date="2024-10" db="EMBL/GenBank/DDBJ databases">
        <title>Updated reference genomes for cyclostephanoid diatoms.</title>
        <authorList>
            <person name="Roberts W.R."/>
            <person name="Alverson A.J."/>
        </authorList>
    </citation>
    <scope>NUCLEOTIDE SEQUENCE [LARGE SCALE GENOMIC DNA]</scope>
    <source>
        <strain evidence="5 6">AJA010-31</strain>
    </source>
</reference>
<name>A0ABD3NIY5_9STRA</name>
<accession>A0ABD3NIY5</accession>
<feature type="chain" id="PRO_5044858339" description="DIS3-like exonuclease 1" evidence="3">
    <location>
        <begin position="18"/>
        <end position="814"/>
    </location>
</feature>
<dbReference type="SMART" id="SM00955">
    <property type="entry name" value="RNB"/>
    <property type="match status" value="1"/>
</dbReference>
<organism evidence="5 6">
    <name type="scientific">Cyclotella atomus</name>
    <dbReference type="NCBI Taxonomy" id="382360"/>
    <lineage>
        <taxon>Eukaryota</taxon>
        <taxon>Sar</taxon>
        <taxon>Stramenopiles</taxon>
        <taxon>Ochrophyta</taxon>
        <taxon>Bacillariophyta</taxon>
        <taxon>Coscinodiscophyceae</taxon>
        <taxon>Thalassiosirophycidae</taxon>
        <taxon>Stephanodiscales</taxon>
        <taxon>Stephanodiscaceae</taxon>
        <taxon>Cyclotella</taxon>
    </lineage>
</organism>
<feature type="signal peptide" evidence="3">
    <location>
        <begin position="1"/>
        <end position="17"/>
    </location>
</feature>
<evidence type="ECO:0000313" key="6">
    <source>
        <dbReference type="Proteomes" id="UP001530400"/>
    </source>
</evidence>
<protein>
    <recommendedName>
        <fullName evidence="1">DIS3-like exonuclease 1</fullName>
    </recommendedName>
</protein>
<evidence type="ECO:0000256" key="1">
    <source>
        <dbReference type="ARBA" id="ARBA00016366"/>
    </source>
</evidence>
<dbReference type="PANTHER" id="PTHR23355:SF30">
    <property type="entry name" value="DIS3-LIKE EXONUCLEASE 1"/>
    <property type="match status" value="1"/>
</dbReference>